<evidence type="ECO:0000313" key="2">
    <source>
        <dbReference type="EMBL" id="ORZ04288.1"/>
    </source>
</evidence>
<accession>A0A1Y2GB40</accession>
<dbReference type="OrthoDB" id="2370938at2759"/>
<dbReference type="InParanoid" id="A0A1Y2GB40"/>
<dbReference type="Proteomes" id="UP000193648">
    <property type="component" value="Unassembled WGS sequence"/>
</dbReference>
<dbReference type="GeneID" id="33567634"/>
<proteinExistence type="predicted"/>
<feature type="non-terminal residue" evidence="2">
    <location>
        <position position="205"/>
    </location>
</feature>
<protein>
    <submittedName>
        <fullName evidence="2">Uncharacterized protein</fullName>
    </submittedName>
</protein>
<feature type="region of interest" description="Disordered" evidence="1">
    <location>
        <begin position="1"/>
        <end position="28"/>
    </location>
</feature>
<name>A0A1Y2GB40_9FUNG</name>
<keyword evidence="3" id="KW-1185">Reference proteome</keyword>
<dbReference type="RefSeq" id="XP_021876446.1">
    <property type="nucleotide sequence ID" value="XM_022025791.1"/>
</dbReference>
<sequence>MRSVSSAPQENLPPLHPADSVEPRVNDPLSWAQKKAKRGEDIEMSKFAEELGFHCEEDAHPLFMQVLQSTTVPYIIRRRSLNQYKVWKASKGGEFWADRRIRYQVRMSTKSAVSEIIEGSGAVREHYISVNNSTLIPLLSNNFEVGPKRGSGLSSPTLSPPRRPLFNINNDEGAVTGTFDNHEQLSSGDKGDEGEVFGRPYSGTV</sequence>
<dbReference type="AlphaFoldDB" id="A0A1Y2GB40"/>
<dbReference type="EMBL" id="MCFF01000058">
    <property type="protein sequence ID" value="ORZ04288.1"/>
    <property type="molecule type" value="Genomic_DNA"/>
</dbReference>
<evidence type="ECO:0000313" key="3">
    <source>
        <dbReference type="Proteomes" id="UP000193648"/>
    </source>
</evidence>
<gene>
    <name evidence="2" type="ORF">BCR41DRAFT_362844</name>
</gene>
<feature type="region of interest" description="Disordered" evidence="1">
    <location>
        <begin position="177"/>
        <end position="205"/>
    </location>
</feature>
<comment type="caution">
    <text evidence="2">The sequence shown here is derived from an EMBL/GenBank/DDBJ whole genome shotgun (WGS) entry which is preliminary data.</text>
</comment>
<reference evidence="2 3" key="1">
    <citation type="submission" date="2016-07" db="EMBL/GenBank/DDBJ databases">
        <title>Pervasive Adenine N6-methylation of Active Genes in Fungi.</title>
        <authorList>
            <consortium name="DOE Joint Genome Institute"/>
            <person name="Mondo S.J."/>
            <person name="Dannebaum R.O."/>
            <person name="Kuo R.C."/>
            <person name="Labutti K."/>
            <person name="Haridas S."/>
            <person name="Kuo A."/>
            <person name="Salamov A."/>
            <person name="Ahrendt S.R."/>
            <person name="Lipzen A."/>
            <person name="Sullivan W."/>
            <person name="Andreopoulos W.B."/>
            <person name="Clum A."/>
            <person name="Lindquist E."/>
            <person name="Daum C."/>
            <person name="Ramamoorthy G.K."/>
            <person name="Gryganskyi A."/>
            <person name="Culley D."/>
            <person name="Magnuson J.K."/>
            <person name="James T.Y."/>
            <person name="O'Malley M.A."/>
            <person name="Stajich J.E."/>
            <person name="Spatafora J.W."/>
            <person name="Visel A."/>
            <person name="Grigoriev I.V."/>
        </authorList>
    </citation>
    <scope>NUCLEOTIDE SEQUENCE [LARGE SCALE GENOMIC DNA]</scope>
    <source>
        <strain evidence="2 3">NRRL 3116</strain>
    </source>
</reference>
<organism evidence="2 3">
    <name type="scientific">Lobosporangium transversale</name>
    <dbReference type="NCBI Taxonomy" id="64571"/>
    <lineage>
        <taxon>Eukaryota</taxon>
        <taxon>Fungi</taxon>
        <taxon>Fungi incertae sedis</taxon>
        <taxon>Mucoromycota</taxon>
        <taxon>Mortierellomycotina</taxon>
        <taxon>Mortierellomycetes</taxon>
        <taxon>Mortierellales</taxon>
        <taxon>Mortierellaceae</taxon>
        <taxon>Lobosporangium</taxon>
    </lineage>
</organism>
<evidence type="ECO:0000256" key="1">
    <source>
        <dbReference type="SAM" id="MobiDB-lite"/>
    </source>
</evidence>